<feature type="domain" description="DUF8206" evidence="2">
    <location>
        <begin position="371"/>
        <end position="449"/>
    </location>
</feature>
<dbReference type="InterPro" id="IPR027417">
    <property type="entry name" value="P-loop_NTPase"/>
</dbReference>
<reference evidence="3 4" key="1">
    <citation type="submission" date="2022-05" db="EMBL/GenBank/DDBJ databases">
        <authorList>
            <consortium name="Genoscope - CEA"/>
            <person name="William W."/>
        </authorList>
    </citation>
    <scope>NUCLEOTIDE SEQUENCE [LARGE SCALE GENOMIC DNA]</scope>
</reference>
<evidence type="ECO:0000256" key="1">
    <source>
        <dbReference type="SAM" id="Coils"/>
    </source>
</evidence>
<dbReference type="PANTHER" id="PTHR32046:SF11">
    <property type="entry name" value="IMMUNE-ASSOCIATED NUCLEOTIDE-BINDING PROTEIN 10-LIKE"/>
    <property type="match status" value="1"/>
</dbReference>
<keyword evidence="1" id="KW-0175">Coiled coil</keyword>
<dbReference type="Pfam" id="PF26633">
    <property type="entry name" value="DUF8206"/>
    <property type="match status" value="2"/>
</dbReference>
<comment type="caution">
    <text evidence="3">The sequence shown here is derived from an EMBL/GenBank/DDBJ whole genome shotgun (WGS) entry which is preliminary data.</text>
</comment>
<proteinExistence type="predicted"/>
<dbReference type="Proteomes" id="UP001159427">
    <property type="component" value="Unassembled WGS sequence"/>
</dbReference>
<evidence type="ECO:0000259" key="2">
    <source>
        <dbReference type="Pfam" id="PF26633"/>
    </source>
</evidence>
<dbReference type="Gene3D" id="3.40.50.300">
    <property type="entry name" value="P-loop containing nucleotide triphosphate hydrolases"/>
    <property type="match status" value="2"/>
</dbReference>
<sequence length="1204" mass="138754">MFPLSASFSRTPGGVYNQEMAEFNAVTTRVNAYYRRDLPREKLYERKEDFNILILGETGVGKSTWINGIANYSKYNSLKHAMDNPEFTVLIPSRFTSANDEGEEIDIEVGSDSNEDLKSPYGQSATQFPQKHILETKTTRFHLIDTPGIGDCRGIEKDKENFENILGFLTCYDKINAVVVLLKPNNSRMTVAFRFCVLELLTHLHKSLVNNIIFAFTNSRGTFYRPGDSLPVLRRLLQEKNINITLSPSTYFCFDNEAFRFLACHKRGVLFTPEETDLYSKSWDKSCDTTRKLFDYVTKLQPHDTKKTLSLNEARNCIIAMSKPMGEAVQLIEMNLKNIKDVKDQCKIYDADIQRFQAELKFKGFERKICQLDYPMTVCAGDKCKRYVNVGKSRERETIYPKICHDHCYLSGVPVETTNNDQLYHCDAMTEGNCENCGCNYRFHMHITYTTTLEEKVFLSDEAQRKINEKSSMKGKKQAFIDALTKRIKEYEEEKRFIFECASHFGVFLKENALIPFNDSFSEYLDMLIRDEEAKESAIRDYRRIVQLRKDKETYEQKKRIIEENIKSSSRGKSIQTLIPIETIYKMREELCSLKHNGRTLREALGTTKSKSQDCCVTFKLLSVHARTSQADILHLDQKAKIDGGKEDVNILILGETGVGKSTWINGIANYSKHNSLQHAMDDPEFTVLIPSRFIFTNDEGEEVDIIIGADPNEDLKSLGQSATQFPQEHIIETERARFHLIDTPGIGDCRGIQKDKENFENILAFLTCYDKINAVVVLLKPNNSRMTVAFRFCVLELLTHLHKSLASNIIFAFTNSRGTFYRPGDSLPVLRRLLKERNINITLSPSTYFCFDNEAFRFLACHKNGIQFTYEEVDLFSKSWDKSCDTTCELFDLVTDMQPHETKKTLSLNEARNYIIAMSKPMGEAVELIEMNVKKINEVKEQCRLFDVDIERFQAELKFKGFDRVVTHLHYPMTVCADTACKKYVNVGMSRERETIYPQICHNHCYLSGVPVETTNNEQLHGCAAMSNGTCVQCRHNYRSHMHITYTTTLVEKEFLSSDAQSKIAEKTNLKDQKESFIANLERSIKELQEEKEFIYECAGRFGVFLKENAMIPYNDSFKEYLDMLIRDEEAREQEIRDDEKIAQLKKDKKTYEQKKKIIMENIQSGCQGGENLISIEAIYKMKEKLCRLKHNGEALRKALGTL</sequence>
<evidence type="ECO:0000313" key="3">
    <source>
        <dbReference type="EMBL" id="CAH3030616.1"/>
    </source>
</evidence>
<evidence type="ECO:0000313" key="4">
    <source>
        <dbReference type="Proteomes" id="UP001159427"/>
    </source>
</evidence>
<dbReference type="InterPro" id="IPR058519">
    <property type="entry name" value="DUF8206"/>
</dbReference>
<accession>A0ABN8MR46</accession>
<name>A0ABN8MR46_9CNID</name>
<keyword evidence="4" id="KW-1185">Reference proteome</keyword>
<organism evidence="3 4">
    <name type="scientific">Porites evermanni</name>
    <dbReference type="NCBI Taxonomy" id="104178"/>
    <lineage>
        <taxon>Eukaryota</taxon>
        <taxon>Metazoa</taxon>
        <taxon>Cnidaria</taxon>
        <taxon>Anthozoa</taxon>
        <taxon>Hexacorallia</taxon>
        <taxon>Scleractinia</taxon>
        <taxon>Fungiina</taxon>
        <taxon>Poritidae</taxon>
        <taxon>Porites</taxon>
    </lineage>
</organism>
<dbReference type="PANTHER" id="PTHR32046">
    <property type="entry name" value="G DOMAIN-CONTAINING PROTEIN"/>
    <property type="match status" value="1"/>
</dbReference>
<protein>
    <recommendedName>
        <fullName evidence="2">DUF8206 domain-containing protein</fullName>
    </recommendedName>
</protein>
<feature type="domain" description="DUF8206" evidence="2">
    <location>
        <begin position="970"/>
        <end position="1047"/>
    </location>
</feature>
<dbReference type="EMBL" id="CALNXI010000644">
    <property type="protein sequence ID" value="CAH3030616.1"/>
    <property type="molecule type" value="Genomic_DNA"/>
</dbReference>
<gene>
    <name evidence="3" type="ORF">PEVE_00038258</name>
</gene>
<dbReference type="SUPFAM" id="SSF52540">
    <property type="entry name" value="P-loop containing nucleoside triphosphate hydrolases"/>
    <property type="match status" value="2"/>
</dbReference>
<feature type="coiled-coil region" evidence="1">
    <location>
        <begin position="1072"/>
        <end position="1099"/>
    </location>
</feature>